<dbReference type="Proteomes" id="UP001454036">
    <property type="component" value="Unassembled WGS sequence"/>
</dbReference>
<sequence>MGRILRKSPLSPVWVHFQGLPLYLVDDEPLLSIANSIGTPLRIEQNNVNRVKLGQASVCVAMDVSKPVRDKVWVAFEEEESDVIVEGFWQPISYDFYPSYCSECCHLGHIEAVCKRMDNTKGEAVEAETNENSKYCNGPEKEAHAIGEKKVTTNPPFRRVTRVREKKNNEKPKTTTKALV</sequence>
<keyword evidence="3" id="KW-1185">Reference proteome</keyword>
<dbReference type="AlphaFoldDB" id="A0AAV3PZN1"/>
<name>A0AAV3PZN1_LITER</name>
<organism evidence="2 3">
    <name type="scientific">Lithospermum erythrorhizon</name>
    <name type="common">Purple gromwell</name>
    <name type="synonym">Lithospermum officinale var. erythrorhizon</name>
    <dbReference type="NCBI Taxonomy" id="34254"/>
    <lineage>
        <taxon>Eukaryota</taxon>
        <taxon>Viridiplantae</taxon>
        <taxon>Streptophyta</taxon>
        <taxon>Embryophyta</taxon>
        <taxon>Tracheophyta</taxon>
        <taxon>Spermatophyta</taxon>
        <taxon>Magnoliopsida</taxon>
        <taxon>eudicotyledons</taxon>
        <taxon>Gunneridae</taxon>
        <taxon>Pentapetalae</taxon>
        <taxon>asterids</taxon>
        <taxon>lamiids</taxon>
        <taxon>Boraginales</taxon>
        <taxon>Boraginaceae</taxon>
        <taxon>Boraginoideae</taxon>
        <taxon>Lithospermeae</taxon>
        <taxon>Lithospermum</taxon>
    </lineage>
</organism>
<dbReference type="PANTHER" id="PTHR31286:SF180">
    <property type="entry name" value="OS10G0362600 PROTEIN"/>
    <property type="match status" value="1"/>
</dbReference>
<dbReference type="PANTHER" id="PTHR31286">
    <property type="entry name" value="GLYCINE-RICH CELL WALL STRUCTURAL PROTEIN 1.8-LIKE"/>
    <property type="match status" value="1"/>
</dbReference>
<reference evidence="2 3" key="1">
    <citation type="submission" date="2024-01" db="EMBL/GenBank/DDBJ databases">
        <title>The complete chloroplast genome sequence of Lithospermum erythrorhizon: insights into the phylogenetic relationship among Boraginaceae species and the maternal lineages of purple gromwells.</title>
        <authorList>
            <person name="Okada T."/>
            <person name="Watanabe K."/>
        </authorList>
    </citation>
    <scope>NUCLEOTIDE SEQUENCE [LARGE SCALE GENOMIC DNA]</scope>
</reference>
<protein>
    <recommendedName>
        <fullName evidence="4">DUF4283 domain-containing protein</fullName>
    </recommendedName>
</protein>
<dbReference type="InterPro" id="IPR040256">
    <property type="entry name" value="At4g02000-like"/>
</dbReference>
<dbReference type="EMBL" id="BAABME010002871">
    <property type="protein sequence ID" value="GAA0156481.1"/>
    <property type="molecule type" value="Genomic_DNA"/>
</dbReference>
<accession>A0AAV3PZN1</accession>
<proteinExistence type="predicted"/>
<evidence type="ECO:0000313" key="3">
    <source>
        <dbReference type="Proteomes" id="UP001454036"/>
    </source>
</evidence>
<feature type="compositionally biased region" description="Basic and acidic residues" evidence="1">
    <location>
        <begin position="139"/>
        <end position="151"/>
    </location>
</feature>
<evidence type="ECO:0000256" key="1">
    <source>
        <dbReference type="SAM" id="MobiDB-lite"/>
    </source>
</evidence>
<evidence type="ECO:0000313" key="2">
    <source>
        <dbReference type="EMBL" id="GAA0156481.1"/>
    </source>
</evidence>
<gene>
    <name evidence="2" type="ORF">LIER_13972</name>
</gene>
<evidence type="ECO:0008006" key="4">
    <source>
        <dbReference type="Google" id="ProtNLM"/>
    </source>
</evidence>
<feature type="compositionally biased region" description="Basic and acidic residues" evidence="1">
    <location>
        <begin position="162"/>
        <end position="173"/>
    </location>
</feature>
<feature type="region of interest" description="Disordered" evidence="1">
    <location>
        <begin position="139"/>
        <end position="180"/>
    </location>
</feature>
<comment type="caution">
    <text evidence="2">The sequence shown here is derived from an EMBL/GenBank/DDBJ whole genome shotgun (WGS) entry which is preliminary data.</text>
</comment>